<comment type="similarity">
    <text evidence="1">Belongs to the LysR transcriptional regulatory family.</text>
</comment>
<evidence type="ECO:0000256" key="6">
    <source>
        <dbReference type="ARBA" id="ARBA00067332"/>
    </source>
</evidence>
<dbReference type="PANTHER" id="PTHR30537:SF35">
    <property type="entry name" value="TRANSCRIPTIONAL REGULATORY PROTEIN"/>
    <property type="match status" value="1"/>
</dbReference>
<dbReference type="AlphaFoldDB" id="A0A1C3VPN7"/>
<proteinExistence type="inferred from homology"/>
<dbReference type="CDD" id="cd08422">
    <property type="entry name" value="PBP2_CrgA_like"/>
    <property type="match status" value="1"/>
</dbReference>
<evidence type="ECO:0000256" key="1">
    <source>
        <dbReference type="ARBA" id="ARBA00009437"/>
    </source>
</evidence>
<dbReference type="SUPFAM" id="SSF53850">
    <property type="entry name" value="Periplasmic binding protein-like II"/>
    <property type="match status" value="1"/>
</dbReference>
<evidence type="ECO:0000256" key="5">
    <source>
        <dbReference type="ARBA" id="ARBA00054626"/>
    </source>
</evidence>
<dbReference type="SUPFAM" id="SSF46785">
    <property type="entry name" value="Winged helix' DNA-binding domain"/>
    <property type="match status" value="1"/>
</dbReference>
<dbReference type="FunFam" id="1.10.10.10:FF:000001">
    <property type="entry name" value="LysR family transcriptional regulator"/>
    <property type="match status" value="1"/>
</dbReference>
<evidence type="ECO:0000256" key="4">
    <source>
        <dbReference type="ARBA" id="ARBA00023163"/>
    </source>
</evidence>
<evidence type="ECO:0000256" key="7">
    <source>
        <dbReference type="ARBA" id="ARBA00083243"/>
    </source>
</evidence>
<dbReference type="GO" id="GO:0003700">
    <property type="term" value="F:DNA-binding transcription factor activity"/>
    <property type="evidence" value="ECO:0007669"/>
    <property type="project" value="InterPro"/>
</dbReference>
<feature type="domain" description="HTH lysR-type" evidence="8">
    <location>
        <begin position="1"/>
        <end position="59"/>
    </location>
</feature>
<gene>
    <name evidence="9" type="ORF">GA0061100_107157</name>
</gene>
<dbReference type="GO" id="GO:0043565">
    <property type="term" value="F:sequence-specific DNA binding"/>
    <property type="evidence" value="ECO:0007669"/>
    <property type="project" value="TreeGrafter"/>
</dbReference>
<dbReference type="Pfam" id="PF00126">
    <property type="entry name" value="HTH_1"/>
    <property type="match status" value="1"/>
</dbReference>
<name>A0A1C3VPN7_9HYPH</name>
<dbReference type="Gene3D" id="1.10.10.10">
    <property type="entry name" value="Winged helix-like DNA-binding domain superfamily/Winged helix DNA-binding domain"/>
    <property type="match status" value="1"/>
</dbReference>
<reference evidence="10" key="1">
    <citation type="submission" date="2016-08" db="EMBL/GenBank/DDBJ databases">
        <authorList>
            <person name="Varghese N."/>
            <person name="Submissions Spin"/>
        </authorList>
    </citation>
    <scope>NUCLEOTIDE SEQUENCE [LARGE SCALE GENOMIC DNA]</scope>
    <source>
        <strain evidence="10">CCBAU 57015</strain>
    </source>
</reference>
<dbReference type="InterPro" id="IPR058163">
    <property type="entry name" value="LysR-type_TF_proteobact-type"/>
</dbReference>
<protein>
    <recommendedName>
        <fullName evidence="6">HTH-type transcriptional regulator TtuA</fullName>
    </recommendedName>
    <alternativeName>
        <fullName evidence="7">Tartrate utilization transcriptional regulator</fullName>
    </alternativeName>
</protein>
<evidence type="ECO:0000259" key="8">
    <source>
        <dbReference type="PROSITE" id="PS50931"/>
    </source>
</evidence>
<evidence type="ECO:0000313" key="9">
    <source>
        <dbReference type="EMBL" id="SCB29746.1"/>
    </source>
</evidence>
<dbReference type="InterPro" id="IPR000847">
    <property type="entry name" value="LysR_HTH_N"/>
</dbReference>
<dbReference type="InterPro" id="IPR036390">
    <property type="entry name" value="WH_DNA-bd_sf"/>
</dbReference>
<comment type="function">
    <text evidence="5">Transcriptional regulator of the ttuABCDE tartrate utilization operon.</text>
</comment>
<dbReference type="PANTHER" id="PTHR30537">
    <property type="entry name" value="HTH-TYPE TRANSCRIPTIONAL REGULATOR"/>
    <property type="match status" value="1"/>
</dbReference>
<dbReference type="InterPro" id="IPR005119">
    <property type="entry name" value="LysR_subst-bd"/>
</dbReference>
<keyword evidence="10" id="KW-1185">Reference proteome</keyword>
<evidence type="ECO:0000256" key="2">
    <source>
        <dbReference type="ARBA" id="ARBA00023015"/>
    </source>
</evidence>
<accession>A0A1C3VPN7</accession>
<evidence type="ECO:0000313" key="10">
    <source>
        <dbReference type="Proteomes" id="UP000186228"/>
    </source>
</evidence>
<keyword evidence="3 9" id="KW-0238">DNA-binding</keyword>
<dbReference type="Pfam" id="PF03466">
    <property type="entry name" value="LysR_substrate"/>
    <property type="match status" value="1"/>
</dbReference>
<dbReference type="GO" id="GO:0006351">
    <property type="term" value="P:DNA-templated transcription"/>
    <property type="evidence" value="ECO:0007669"/>
    <property type="project" value="TreeGrafter"/>
</dbReference>
<keyword evidence="4" id="KW-0804">Transcription</keyword>
<organism evidence="9 10">
    <name type="scientific">Rhizobium hainanense</name>
    <dbReference type="NCBI Taxonomy" id="52131"/>
    <lineage>
        <taxon>Bacteria</taxon>
        <taxon>Pseudomonadati</taxon>
        <taxon>Pseudomonadota</taxon>
        <taxon>Alphaproteobacteria</taxon>
        <taxon>Hyphomicrobiales</taxon>
        <taxon>Rhizobiaceae</taxon>
        <taxon>Rhizobium/Agrobacterium group</taxon>
        <taxon>Rhizobium</taxon>
    </lineage>
</organism>
<dbReference type="PROSITE" id="PS50931">
    <property type="entry name" value="HTH_LYSR"/>
    <property type="match status" value="1"/>
</dbReference>
<dbReference type="Proteomes" id="UP000186228">
    <property type="component" value="Unassembled WGS sequence"/>
</dbReference>
<dbReference type="OrthoDB" id="9813056at2"/>
<evidence type="ECO:0000256" key="3">
    <source>
        <dbReference type="ARBA" id="ARBA00023125"/>
    </source>
</evidence>
<dbReference type="InterPro" id="IPR036388">
    <property type="entry name" value="WH-like_DNA-bd_sf"/>
</dbReference>
<keyword evidence="2" id="KW-0805">Transcription regulation</keyword>
<dbReference type="STRING" id="52131.GA0061100_107157"/>
<sequence length="307" mass="33877">MDTLTSLRVFCAVAEFKSFTAAADRLGLSPAMASKHVMHLENRLGTRLLNRTSRHVSMTESGLLYFNQARQMLDGLDEVEAAVSNVTVMPRGTLRLSAPVWAANALIARVIAEYHQRYPDVRFDMDLSGRIVNLVDEGFDLALRATSPERLDPNLIARPLMRVAFHLVGSPAYLSRTGRPRELADLNGHSLLAYSGMNANGSIAVAGQDGTQTVNFRPVMQSENEIMLHLAALEGMGLVFLPMWMTQSDISDGRLEMVLPKAVTFDATLHAVYPSRKYLSAKVRTFIDFLASRPNLCLEAAEDPRTA</sequence>
<dbReference type="Gene3D" id="3.40.190.290">
    <property type="match status" value="1"/>
</dbReference>
<dbReference type="RefSeq" id="WP_075854933.1">
    <property type="nucleotide sequence ID" value="NZ_FMAC01000007.1"/>
</dbReference>
<dbReference type="EMBL" id="FMAC01000007">
    <property type="protein sequence ID" value="SCB29746.1"/>
    <property type="molecule type" value="Genomic_DNA"/>
</dbReference>